<gene>
    <name evidence="3" type="ordered locus">Sfum_1684</name>
</gene>
<keyword evidence="1" id="KW-1133">Transmembrane helix</keyword>
<protein>
    <recommendedName>
        <fullName evidence="2">Ancillary SecYEG translocon subunit/Cell division coordinator CpoB TPR domain-containing protein</fullName>
    </recommendedName>
</protein>
<name>A0LIW9_SYNFM</name>
<dbReference type="STRING" id="335543.Sfum_1684"/>
<dbReference type="InterPro" id="IPR011990">
    <property type="entry name" value="TPR-like_helical_dom_sf"/>
</dbReference>
<evidence type="ECO:0000256" key="1">
    <source>
        <dbReference type="SAM" id="Phobius"/>
    </source>
</evidence>
<dbReference type="InParanoid" id="A0LIW9"/>
<dbReference type="InterPro" id="IPR018704">
    <property type="entry name" value="SecYEG/CpoB_TPR"/>
</dbReference>
<dbReference type="KEGG" id="sfu:Sfum_1684"/>
<keyword evidence="4" id="KW-1185">Reference proteome</keyword>
<sequence length="248" mass="27448">MGLKKIKVAKKTPGKDAALLSLSERWDLWFEKNARYLIGGVVLLVALAGAVWGVTAYRESLEARARTEYVALLGKLPVVDGESSGEWEKRIPELDAFIQAHPGTKIVINARADLLQAFTKVGRYEDAVRQGNLMLKEIDPRHPLRPIAREQLAIAYDAGGRIDDALQQWNEMKREGFESYSRVISWNLARLYGKKGDFARAAQEFEAALKTEGAYPDSALLEDELARVRLRAAPAAEGSKAEPAKGNS</sequence>
<organism evidence="3 4">
    <name type="scientific">Syntrophobacter fumaroxidans (strain DSM 10017 / MPOB)</name>
    <dbReference type="NCBI Taxonomy" id="335543"/>
    <lineage>
        <taxon>Bacteria</taxon>
        <taxon>Pseudomonadati</taxon>
        <taxon>Thermodesulfobacteriota</taxon>
        <taxon>Syntrophobacteria</taxon>
        <taxon>Syntrophobacterales</taxon>
        <taxon>Syntrophobacteraceae</taxon>
        <taxon>Syntrophobacter</taxon>
    </lineage>
</organism>
<dbReference type="Gene3D" id="1.25.40.10">
    <property type="entry name" value="Tetratricopeptide repeat domain"/>
    <property type="match status" value="1"/>
</dbReference>
<proteinExistence type="predicted"/>
<evidence type="ECO:0000259" key="2">
    <source>
        <dbReference type="Pfam" id="PF09976"/>
    </source>
</evidence>
<dbReference type="SUPFAM" id="SSF48452">
    <property type="entry name" value="TPR-like"/>
    <property type="match status" value="1"/>
</dbReference>
<dbReference type="HOGENOM" id="CLU_1119711_0_0_7"/>
<dbReference type="EMBL" id="CP000478">
    <property type="protein sequence ID" value="ABK17371.1"/>
    <property type="molecule type" value="Genomic_DNA"/>
</dbReference>
<feature type="domain" description="Ancillary SecYEG translocon subunit/Cell division coordinator CpoB TPR" evidence="2">
    <location>
        <begin position="29"/>
        <end position="214"/>
    </location>
</feature>
<keyword evidence="1" id="KW-0812">Transmembrane</keyword>
<dbReference type="AlphaFoldDB" id="A0LIW9"/>
<dbReference type="Pfam" id="PF09976">
    <property type="entry name" value="TPR_21"/>
    <property type="match status" value="1"/>
</dbReference>
<evidence type="ECO:0000313" key="4">
    <source>
        <dbReference type="Proteomes" id="UP000001784"/>
    </source>
</evidence>
<evidence type="ECO:0000313" key="3">
    <source>
        <dbReference type="EMBL" id="ABK17371.1"/>
    </source>
</evidence>
<reference evidence="3 4" key="1">
    <citation type="submission" date="2006-10" db="EMBL/GenBank/DDBJ databases">
        <title>Complete sequence of Syntrophobacter fumaroxidans MPOB.</title>
        <authorList>
            <consortium name="US DOE Joint Genome Institute"/>
            <person name="Copeland A."/>
            <person name="Lucas S."/>
            <person name="Lapidus A."/>
            <person name="Barry K."/>
            <person name="Detter J.C."/>
            <person name="Glavina del Rio T."/>
            <person name="Hammon N."/>
            <person name="Israni S."/>
            <person name="Pitluck S."/>
            <person name="Goltsman E.G."/>
            <person name="Martinez M."/>
            <person name="Schmutz J."/>
            <person name="Larimer F."/>
            <person name="Land M."/>
            <person name="Hauser L."/>
            <person name="Kyrpides N."/>
            <person name="Kim E."/>
            <person name="Boone D.R."/>
            <person name="Brockman F."/>
            <person name="Culley D."/>
            <person name="Ferry J."/>
            <person name="Gunsalus R."/>
            <person name="McInerney M.J."/>
            <person name="Morrison M."/>
            <person name="Plugge C."/>
            <person name="Rohlin L."/>
            <person name="Scholten J."/>
            <person name="Sieber J."/>
            <person name="Stams A.J.M."/>
            <person name="Worm P."/>
            <person name="Henstra A.M."/>
            <person name="Richardson P."/>
        </authorList>
    </citation>
    <scope>NUCLEOTIDE SEQUENCE [LARGE SCALE GENOMIC DNA]</scope>
    <source>
        <strain evidence="4">DSM 10017 / MPOB</strain>
    </source>
</reference>
<dbReference type="eggNOG" id="COG2976">
    <property type="taxonomic scope" value="Bacteria"/>
</dbReference>
<accession>A0LIW9</accession>
<dbReference type="Proteomes" id="UP000001784">
    <property type="component" value="Chromosome"/>
</dbReference>
<feature type="transmembrane region" description="Helical" evidence="1">
    <location>
        <begin position="36"/>
        <end position="57"/>
    </location>
</feature>
<keyword evidence="1" id="KW-0472">Membrane</keyword>